<protein>
    <submittedName>
        <fullName evidence="2">Uu.00g086060.m01.CDS01</fullName>
    </submittedName>
</protein>
<dbReference type="InterPro" id="IPR006076">
    <property type="entry name" value="FAD-dep_OxRdtase"/>
</dbReference>
<proteinExistence type="predicted"/>
<keyword evidence="3" id="KW-1185">Reference proteome</keyword>
<dbReference type="AlphaFoldDB" id="A0AAI8VN86"/>
<dbReference type="PANTHER" id="PTHR13847:SF279">
    <property type="entry name" value="FAD DEPENDENT OXIDOREDUCTASE DOMAIN-CONTAINING PROTEIN-RELATED"/>
    <property type="match status" value="1"/>
</dbReference>
<name>A0AAI8VN86_9PEZI</name>
<dbReference type="Gene3D" id="3.50.50.60">
    <property type="entry name" value="FAD/NAD(P)-binding domain"/>
    <property type="match status" value="2"/>
</dbReference>
<dbReference type="Proteomes" id="UP001295740">
    <property type="component" value="Unassembled WGS sequence"/>
</dbReference>
<evidence type="ECO:0000313" key="3">
    <source>
        <dbReference type="Proteomes" id="UP001295740"/>
    </source>
</evidence>
<evidence type="ECO:0000313" key="2">
    <source>
        <dbReference type="EMBL" id="CAJ2507420.1"/>
    </source>
</evidence>
<accession>A0AAI8VN86</accession>
<dbReference type="InterPro" id="IPR036188">
    <property type="entry name" value="FAD/NAD-bd_sf"/>
</dbReference>
<comment type="caution">
    <text evidence="2">The sequence shown here is derived from an EMBL/GenBank/DDBJ whole genome shotgun (WGS) entry which is preliminary data.</text>
</comment>
<dbReference type="EMBL" id="CAUWAG010000010">
    <property type="protein sequence ID" value="CAJ2507420.1"/>
    <property type="molecule type" value="Genomic_DNA"/>
</dbReference>
<reference evidence="2" key="1">
    <citation type="submission" date="2023-10" db="EMBL/GenBank/DDBJ databases">
        <authorList>
            <person name="Hackl T."/>
        </authorList>
    </citation>
    <scope>NUCLEOTIDE SEQUENCE</scope>
</reference>
<organism evidence="2 3">
    <name type="scientific">Anthostomella pinea</name>
    <dbReference type="NCBI Taxonomy" id="933095"/>
    <lineage>
        <taxon>Eukaryota</taxon>
        <taxon>Fungi</taxon>
        <taxon>Dikarya</taxon>
        <taxon>Ascomycota</taxon>
        <taxon>Pezizomycotina</taxon>
        <taxon>Sordariomycetes</taxon>
        <taxon>Xylariomycetidae</taxon>
        <taxon>Xylariales</taxon>
        <taxon>Xylariaceae</taxon>
        <taxon>Anthostomella</taxon>
    </lineage>
</organism>
<dbReference type="SUPFAM" id="SSF51905">
    <property type="entry name" value="FAD/NAD(P)-binding domain"/>
    <property type="match status" value="1"/>
</dbReference>
<dbReference type="PANTHER" id="PTHR13847">
    <property type="entry name" value="SARCOSINE DEHYDROGENASE-RELATED"/>
    <property type="match status" value="1"/>
</dbReference>
<dbReference type="Pfam" id="PF01266">
    <property type="entry name" value="DAO"/>
    <property type="match status" value="1"/>
</dbReference>
<dbReference type="GO" id="GO:0005737">
    <property type="term" value="C:cytoplasm"/>
    <property type="evidence" value="ECO:0007669"/>
    <property type="project" value="TreeGrafter"/>
</dbReference>
<evidence type="ECO:0000259" key="1">
    <source>
        <dbReference type="Pfam" id="PF01266"/>
    </source>
</evidence>
<dbReference type="Gene3D" id="3.30.9.10">
    <property type="entry name" value="D-Amino Acid Oxidase, subunit A, domain 2"/>
    <property type="match status" value="1"/>
</dbReference>
<sequence>MFPVPNSTLPHWRTELHDLDSHRSTPELPDKQDIVIVGAGFAGASLAYYLLKDSPDPVQAERHDPGGQTGLLRRDWSEWCVLHRLFYLLMPMDHELVQSMSSGHLRPDVFSGVARCLQMRGLAIANEVGLFELANAEAVTALVRDEGIACDLTPVTSGCAFVDDAEGAKAKKLYDEMVALGCPTLEHVTYHGAEDAESVSGVKGAWALFTFPAATIWPYKMVMHLLALDIANGANLQTNTSVQEVSQTPDPDGYWTLKTPRGSTRARRVVFGTNAYTGAVLLEYKHAIYTNRGTCARIVPVAAVPSSESDSASPPRQPLASCGICVRSPGSMESYYGMQLDGSVIVGGARSSFRIPGQEGLWLRTVDDASLIEPAVPYFAAWAGKMLLGWEDVEGRVEKVWTGIMENTTDEAPHVGEVPGKPGLLICAGFEGYGMPNVLLCAKGLVKVMEDGCPFSETGVPACYETSLERLRAATQH</sequence>
<feature type="domain" description="FAD dependent oxidoreductase" evidence="1">
    <location>
        <begin position="33"/>
        <end position="445"/>
    </location>
</feature>
<gene>
    <name evidence="2" type="ORF">KHLLAP_LOCUS7888</name>
</gene>